<dbReference type="Proteomes" id="UP000008467">
    <property type="component" value="Chromosome"/>
</dbReference>
<name>F2JQ51_CELLD</name>
<dbReference type="STRING" id="642492.Clole_0866"/>
<dbReference type="EMBL" id="CP002582">
    <property type="protein sequence ID" value="ADZ82599.1"/>
    <property type="molecule type" value="Genomic_DNA"/>
</dbReference>
<dbReference type="Gene3D" id="1.10.10.10">
    <property type="entry name" value="Winged helix-like DNA-binding domain superfamily/Winged helix DNA-binding domain"/>
    <property type="match status" value="1"/>
</dbReference>
<gene>
    <name evidence="1" type="ordered locus">Clole_0866</name>
</gene>
<sequence>MDRDFTQIHNAIIRANNLNPYQKSLICNILSNEAGFKISISMLMQRIPCGQTKVKATINELKQMNIIKVFRGKSQNNTWDTNSYEIDLKYLLEYISVGRDTTNSTSLYDQPIGHDTPKGYVLYDRGVGCNTTKKNTNKNTKENTNKNIYAQQAEQLWSSYPNKKGKDKAIKKLPKLIHQYGYEQLERCIDRYVQDIEAKQTSKEYIKHGSTFFNGGFIDYLDENYQEAHKEELKEVINGGEPKPTIDPSKFYSDEYVNNLPY</sequence>
<organism evidence="1 2">
    <name type="scientific">Cellulosilyticum lentocellum (strain ATCC 49066 / DSM 5427 / NCIMB 11756 / RHM5)</name>
    <name type="common">Clostridium lentocellum</name>
    <dbReference type="NCBI Taxonomy" id="642492"/>
    <lineage>
        <taxon>Bacteria</taxon>
        <taxon>Bacillati</taxon>
        <taxon>Bacillota</taxon>
        <taxon>Clostridia</taxon>
        <taxon>Lachnospirales</taxon>
        <taxon>Cellulosilyticaceae</taxon>
        <taxon>Cellulosilyticum</taxon>
    </lineage>
</organism>
<dbReference type="KEGG" id="cle:Clole_0866"/>
<dbReference type="InterPro" id="IPR036388">
    <property type="entry name" value="WH-like_DNA-bd_sf"/>
</dbReference>
<accession>F2JQ51</accession>
<keyword evidence="2" id="KW-1185">Reference proteome</keyword>
<dbReference type="AlphaFoldDB" id="F2JQ51"/>
<evidence type="ECO:0000313" key="1">
    <source>
        <dbReference type="EMBL" id="ADZ82599.1"/>
    </source>
</evidence>
<evidence type="ECO:0000313" key="2">
    <source>
        <dbReference type="Proteomes" id="UP000008467"/>
    </source>
</evidence>
<reference evidence="1 2" key="1">
    <citation type="journal article" date="2011" name="J. Bacteriol.">
        <title>Complete genome sequence of the cellulose-degrading bacterium Cellulosilyticum lentocellum.</title>
        <authorList>
            <consortium name="US DOE Joint Genome Institute"/>
            <person name="Miller D.A."/>
            <person name="Suen G."/>
            <person name="Bruce D."/>
            <person name="Copeland A."/>
            <person name="Cheng J.F."/>
            <person name="Detter C."/>
            <person name="Goodwin L.A."/>
            <person name="Han C.S."/>
            <person name="Hauser L.J."/>
            <person name="Land M.L."/>
            <person name="Lapidus A."/>
            <person name="Lucas S."/>
            <person name="Meincke L."/>
            <person name="Pitluck S."/>
            <person name="Tapia R."/>
            <person name="Teshima H."/>
            <person name="Woyke T."/>
            <person name="Fox B.G."/>
            <person name="Angert E.R."/>
            <person name="Currie C.R."/>
        </authorList>
    </citation>
    <scope>NUCLEOTIDE SEQUENCE [LARGE SCALE GENOMIC DNA]</scope>
    <source>
        <strain evidence="2">ATCC 49066 / DSM 5427 / NCIMB 11756 / RHM5</strain>
    </source>
</reference>
<dbReference type="HOGENOM" id="CLU_072522_2_0_9"/>
<proteinExistence type="predicted"/>
<protein>
    <submittedName>
        <fullName evidence="1">Uncharacterized protein</fullName>
    </submittedName>
</protein>